<feature type="chain" id="PRO_5012805523" evidence="1">
    <location>
        <begin position="21"/>
        <end position="303"/>
    </location>
</feature>
<dbReference type="OrthoDB" id="1172751at2"/>
<name>A0A239A6M1_9FLAO</name>
<dbReference type="RefSeq" id="WP_089372003.1">
    <property type="nucleotide sequence ID" value="NZ_BMEP01000007.1"/>
</dbReference>
<dbReference type="EMBL" id="FZNY01000004">
    <property type="protein sequence ID" value="SNR91267.1"/>
    <property type="molecule type" value="Genomic_DNA"/>
</dbReference>
<evidence type="ECO:0000313" key="3">
    <source>
        <dbReference type="Proteomes" id="UP000198379"/>
    </source>
</evidence>
<protein>
    <submittedName>
        <fullName evidence="2">Type IX secretion system membrane protein, PorP/SprF family</fullName>
    </submittedName>
</protein>
<reference evidence="2 3" key="1">
    <citation type="submission" date="2017-06" db="EMBL/GenBank/DDBJ databases">
        <authorList>
            <person name="Kim H.J."/>
            <person name="Triplett B.A."/>
        </authorList>
    </citation>
    <scope>NUCLEOTIDE SEQUENCE [LARGE SCALE GENOMIC DNA]</scope>
    <source>
        <strain evidence="2 3">DSM 25597</strain>
    </source>
</reference>
<proteinExistence type="predicted"/>
<keyword evidence="3" id="KW-1185">Reference proteome</keyword>
<feature type="signal peptide" evidence="1">
    <location>
        <begin position="1"/>
        <end position="20"/>
    </location>
</feature>
<dbReference type="Pfam" id="PF11751">
    <property type="entry name" value="PorP_SprF"/>
    <property type="match status" value="1"/>
</dbReference>
<sequence>MRNYLFTIVTLLLSMMHVFAQQTPLFSDYNYNTIIINPAHSGLQEETEIAFTNRGLVDAFDGTPKYLSLSASIPKDYSGFGGGILRDEIGVTTTTHFFASYAYKIFLSQDSNVPRWHNGNPHVMSFGISAGVLQYAEDLLDLNITNDINFAQNINTSIPTIGAGFLYNERNFYVGIAAPNIVGDLLSSEKNIELVVPYYAYGAYKVYFGSQEEFLLKPNALVIVSDGAPTQVDMNLFLNYKSKLEAGIGYRTNSLVNMLVGCYIFNNVRINYTYNIALNNSPLGSSQGFSLSYRAGSGYGGKR</sequence>
<organism evidence="2 3">
    <name type="scientific">Dokdonia pacifica</name>
    <dbReference type="NCBI Taxonomy" id="1627892"/>
    <lineage>
        <taxon>Bacteria</taxon>
        <taxon>Pseudomonadati</taxon>
        <taxon>Bacteroidota</taxon>
        <taxon>Flavobacteriia</taxon>
        <taxon>Flavobacteriales</taxon>
        <taxon>Flavobacteriaceae</taxon>
        <taxon>Dokdonia</taxon>
    </lineage>
</organism>
<dbReference type="Proteomes" id="UP000198379">
    <property type="component" value="Unassembled WGS sequence"/>
</dbReference>
<dbReference type="InterPro" id="IPR019861">
    <property type="entry name" value="PorP/SprF_Bacteroidetes"/>
</dbReference>
<evidence type="ECO:0000256" key="1">
    <source>
        <dbReference type="SAM" id="SignalP"/>
    </source>
</evidence>
<dbReference type="AlphaFoldDB" id="A0A239A6M1"/>
<gene>
    <name evidence="2" type="ORF">SAMN06265376_104190</name>
</gene>
<accession>A0A239A6M1</accession>
<evidence type="ECO:0000313" key="2">
    <source>
        <dbReference type="EMBL" id="SNR91267.1"/>
    </source>
</evidence>
<keyword evidence="1" id="KW-0732">Signal</keyword>
<dbReference type="NCBIfam" id="TIGR03519">
    <property type="entry name" value="T9SS_PorP_fam"/>
    <property type="match status" value="1"/>
</dbReference>